<dbReference type="GO" id="GO:0006508">
    <property type="term" value="P:proteolysis"/>
    <property type="evidence" value="ECO:0007669"/>
    <property type="project" value="InterPro"/>
</dbReference>
<protein>
    <recommendedName>
        <fullName evidence="3">Peptidase C14 caspase domain-containing protein</fullName>
    </recommendedName>
</protein>
<dbReference type="InterPro" id="IPR050349">
    <property type="entry name" value="WD_LIS1/nudF_dynein_reg"/>
</dbReference>
<dbReference type="GO" id="GO:0004197">
    <property type="term" value="F:cysteine-type endopeptidase activity"/>
    <property type="evidence" value="ECO:0007669"/>
    <property type="project" value="InterPro"/>
</dbReference>
<keyword evidence="1" id="KW-0853">WD repeat</keyword>
<name>A0A644URT0_9ZZZZ</name>
<dbReference type="InterPro" id="IPR019775">
    <property type="entry name" value="WD40_repeat_CS"/>
</dbReference>
<comment type="caution">
    <text evidence="4">The sequence shown here is derived from an EMBL/GenBank/DDBJ whole genome shotgun (WGS) entry which is preliminary data.</text>
</comment>
<dbReference type="SMART" id="SM00320">
    <property type="entry name" value="WD40"/>
    <property type="match status" value="7"/>
</dbReference>
<dbReference type="InterPro" id="IPR036322">
    <property type="entry name" value="WD40_repeat_dom_sf"/>
</dbReference>
<dbReference type="InterPro" id="IPR001680">
    <property type="entry name" value="WD40_rpt"/>
</dbReference>
<feature type="domain" description="Peptidase C14 caspase" evidence="3">
    <location>
        <begin position="760"/>
        <end position="992"/>
    </location>
</feature>
<dbReference type="AlphaFoldDB" id="A0A644URT0"/>
<reference evidence="4" key="1">
    <citation type="submission" date="2019-08" db="EMBL/GenBank/DDBJ databases">
        <authorList>
            <person name="Kucharzyk K."/>
            <person name="Murdoch R.W."/>
            <person name="Higgins S."/>
            <person name="Loffler F."/>
        </authorList>
    </citation>
    <scope>NUCLEOTIDE SEQUENCE</scope>
</reference>
<organism evidence="4">
    <name type="scientific">bioreactor metagenome</name>
    <dbReference type="NCBI Taxonomy" id="1076179"/>
    <lineage>
        <taxon>unclassified sequences</taxon>
        <taxon>metagenomes</taxon>
        <taxon>ecological metagenomes</taxon>
    </lineage>
</organism>
<dbReference type="PROSITE" id="PS50082">
    <property type="entry name" value="WD_REPEATS_2"/>
    <property type="match status" value="4"/>
</dbReference>
<dbReference type="EMBL" id="VSSQ01000153">
    <property type="protein sequence ID" value="MPL81717.1"/>
    <property type="molecule type" value="Genomic_DNA"/>
</dbReference>
<dbReference type="PROSITE" id="PS00678">
    <property type="entry name" value="WD_REPEATS_1"/>
    <property type="match status" value="2"/>
</dbReference>
<dbReference type="SUPFAM" id="SSF50978">
    <property type="entry name" value="WD40 repeat-like"/>
    <property type="match status" value="1"/>
</dbReference>
<dbReference type="Pfam" id="PF00656">
    <property type="entry name" value="Peptidase_C14"/>
    <property type="match status" value="1"/>
</dbReference>
<dbReference type="Gene3D" id="2.130.10.10">
    <property type="entry name" value="YVTN repeat-like/Quinoprotein amine dehydrogenase"/>
    <property type="match status" value="2"/>
</dbReference>
<dbReference type="InterPro" id="IPR020472">
    <property type="entry name" value="WD40_PAC1"/>
</dbReference>
<accession>A0A644URT0</accession>
<sequence length="1015" mass="113361">MKSYSRLITVSLIAGLLAMGSIPGFAQIIRTRSTGNVYITAFAATPDGKYFALGSKSKVEVINAELGEPITNTTTLKPVKAIDLSKDGGLLVISYDSRDASNNLTFWDLSNGFRWPVVHSHKDRILSVAISPDKKLVATGSKDRSIRIFDAKSMQELVTLKGHEGSIRSLKFSPDSRFLLSGSEDRTMKLWDMDKNIDLLTFKAHSGAVSTVAISPDSKYLASGGEDKIITVWDIYDSQKPLATLSGHLQAVTSIEFTPDGRFLGSGSKDQQFFIWDYLNEKVLDLHFGTGVNHTDAVDYISFVDNGRLYTCSADKTIKYWNWGFPILEINNFRLSDKNGNQKIEGSEDVKIRFNIENTGDGNALRLKFNISEAKNIEGLTFPREYTIDEIPARGTHEVVIPLISSSKLKSSIAKFTFSNFTVVSNTPFPLRDTSFSIETVATPYLEIDTIYFAKSDTAHFLSGRESGIFKIHLRNNGVGQAKDVRVNIFNDNPGAGLIHDTQADFGNLGVYSSLVLNIPVKASQKTEDGLANFRFEITDASNISTALASYQLITKKYDPTIVEEIKETVERKINEWQKKGKYEKTESYKERVNDKTRQNQIAAFTQQTMDSLVRTQLDWSRATNDYDPDNESFRIYLPGFDPIVLKVPYAEAPEFDRKFSSLKIAGMNYAINARTNKFAFVHLSLADTVSGNRHYNYDSQEFTAFNPTQLDFNFEPVNINIPTSSMAVAGSGEAKRIAIGRSDVDLNIPETFTKIDNIFAVVIGNEDYSSRQTGLGNEINVEFAENDANTFRNYLINTYGVPEENVKLLLNATFAEMSREIKWLANLAESRKGEAELVFYFSGHGLPDENSREGYIIPVDVTGSDIRLAIKLSNLYTELSKWPSKKVTVFLDACFSGGGRDQGLLALKQAKIRPKDEAINGNLIVFTSSTGEESSGFYKEKQHGLFTYFLLKKIQETKGSVDYQSLADYLKQEVNLKSLIYNNKPQNPQVIVSNELMKPLNQLKIGSISTMDEE</sequence>
<dbReference type="CDD" id="cd00200">
    <property type="entry name" value="WD40"/>
    <property type="match status" value="1"/>
</dbReference>
<dbReference type="InterPro" id="IPR015943">
    <property type="entry name" value="WD40/YVTN_repeat-like_dom_sf"/>
</dbReference>
<proteinExistence type="predicted"/>
<keyword evidence="2" id="KW-0677">Repeat</keyword>
<dbReference type="PRINTS" id="PR00320">
    <property type="entry name" value="GPROTEINBRPT"/>
</dbReference>
<dbReference type="Gene3D" id="3.40.50.1460">
    <property type="match status" value="1"/>
</dbReference>
<gene>
    <name evidence="4" type="ORF">SDC9_27647</name>
</gene>
<dbReference type="PANTHER" id="PTHR44129">
    <property type="entry name" value="WD REPEAT-CONTAINING PROTEIN POP1"/>
    <property type="match status" value="1"/>
</dbReference>
<evidence type="ECO:0000256" key="1">
    <source>
        <dbReference type="ARBA" id="ARBA00022574"/>
    </source>
</evidence>
<evidence type="ECO:0000256" key="2">
    <source>
        <dbReference type="ARBA" id="ARBA00022737"/>
    </source>
</evidence>
<evidence type="ECO:0000259" key="3">
    <source>
        <dbReference type="Pfam" id="PF00656"/>
    </source>
</evidence>
<dbReference type="Pfam" id="PF00400">
    <property type="entry name" value="WD40"/>
    <property type="match status" value="5"/>
</dbReference>
<evidence type="ECO:0000313" key="4">
    <source>
        <dbReference type="EMBL" id="MPL81717.1"/>
    </source>
</evidence>
<dbReference type="InterPro" id="IPR029030">
    <property type="entry name" value="Caspase-like_dom_sf"/>
</dbReference>
<dbReference type="PROSITE" id="PS50294">
    <property type="entry name" value="WD_REPEATS_REGION"/>
    <property type="match status" value="4"/>
</dbReference>
<dbReference type="InterPro" id="IPR011600">
    <property type="entry name" value="Pept_C14_caspase"/>
</dbReference>
<dbReference type="SUPFAM" id="SSF52129">
    <property type="entry name" value="Caspase-like"/>
    <property type="match status" value="1"/>
</dbReference>